<keyword evidence="1" id="KW-0175">Coiled coil</keyword>
<evidence type="ECO:0000256" key="1">
    <source>
        <dbReference type="SAM" id="Coils"/>
    </source>
</evidence>
<dbReference type="RefSeq" id="WP_046139124.1">
    <property type="nucleotide sequence ID" value="NZ_LANJ01000016.1"/>
</dbReference>
<protein>
    <submittedName>
        <fullName evidence="2">Uncharacterized protein</fullName>
    </submittedName>
</protein>
<accession>A0A0F5QBM3</accession>
<dbReference type="AlphaFoldDB" id="A0A0F5QBM3"/>
<feature type="coiled-coil region" evidence="1">
    <location>
        <begin position="69"/>
        <end position="110"/>
    </location>
</feature>
<dbReference type="STRING" id="1293439.WH87_10970"/>
<comment type="caution">
    <text evidence="2">The sequence shown here is derived from an EMBL/GenBank/DDBJ whole genome shotgun (WGS) entry which is preliminary data.</text>
</comment>
<organism evidence="2 3">
    <name type="scientific">Devosia epidermidihirudinis</name>
    <dbReference type="NCBI Taxonomy" id="1293439"/>
    <lineage>
        <taxon>Bacteria</taxon>
        <taxon>Pseudomonadati</taxon>
        <taxon>Pseudomonadota</taxon>
        <taxon>Alphaproteobacteria</taxon>
        <taxon>Hyphomicrobiales</taxon>
        <taxon>Devosiaceae</taxon>
        <taxon>Devosia</taxon>
    </lineage>
</organism>
<sequence length="113" mass="12589">MNRATLIKLTRVLGMMGSEHAGERASAALAAHRLVAALGLTWWELLDHRETAGGKVEVRRVHEYGVDQHAAAEARMRQLRMTCASLTQENKALKRRIANMVEQARKASLDNDT</sequence>
<dbReference type="PATRIC" id="fig|1293439.3.peg.1783"/>
<keyword evidence="3" id="KW-1185">Reference proteome</keyword>
<gene>
    <name evidence="2" type="ORF">WH87_10970</name>
</gene>
<dbReference type="EMBL" id="LANJ01000016">
    <property type="protein sequence ID" value="KKC38118.1"/>
    <property type="molecule type" value="Genomic_DNA"/>
</dbReference>
<dbReference type="Proteomes" id="UP000033411">
    <property type="component" value="Unassembled WGS sequence"/>
</dbReference>
<reference evidence="2 3" key="1">
    <citation type="submission" date="2015-03" db="EMBL/GenBank/DDBJ databases">
        <authorList>
            <person name="Lepp D."/>
            <person name="Hassan Y.I."/>
            <person name="Li X.-Z."/>
            <person name="Zhou T."/>
        </authorList>
    </citation>
    <scope>NUCLEOTIDE SEQUENCE [LARGE SCALE GENOMIC DNA]</scope>
    <source>
        <strain evidence="2 3">E84</strain>
    </source>
</reference>
<proteinExistence type="predicted"/>
<evidence type="ECO:0000313" key="2">
    <source>
        <dbReference type="EMBL" id="KKC38118.1"/>
    </source>
</evidence>
<evidence type="ECO:0000313" key="3">
    <source>
        <dbReference type="Proteomes" id="UP000033411"/>
    </source>
</evidence>
<name>A0A0F5QBM3_9HYPH</name>